<protein>
    <recommendedName>
        <fullName evidence="3">SGNH/GDSL hydrolase family protein</fullName>
    </recommendedName>
</protein>
<gene>
    <name evidence="1" type="ORF">EHQ59_09090</name>
</gene>
<keyword evidence="2" id="KW-1185">Reference proteome</keyword>
<dbReference type="AlphaFoldDB" id="A0A4R9JRZ4"/>
<comment type="caution">
    <text evidence="1">The sequence shown here is derived from an EMBL/GenBank/DDBJ whole genome shotgun (WGS) entry which is preliminary data.</text>
</comment>
<organism evidence="1 2">
    <name type="scientific">Leptospira kemamanensis</name>
    <dbReference type="NCBI Taxonomy" id="2484942"/>
    <lineage>
        <taxon>Bacteria</taxon>
        <taxon>Pseudomonadati</taxon>
        <taxon>Spirochaetota</taxon>
        <taxon>Spirochaetia</taxon>
        <taxon>Leptospirales</taxon>
        <taxon>Leptospiraceae</taxon>
        <taxon>Leptospira</taxon>
    </lineage>
</organism>
<dbReference type="SUPFAM" id="SSF52266">
    <property type="entry name" value="SGNH hydrolase"/>
    <property type="match status" value="1"/>
</dbReference>
<dbReference type="OrthoDB" id="343100at2"/>
<reference evidence="1" key="1">
    <citation type="journal article" date="2019" name="PLoS Negl. Trop. Dis.">
        <title>Revisiting the worldwide diversity of Leptospira species in the environment.</title>
        <authorList>
            <person name="Vincent A.T."/>
            <person name="Schiettekatte O."/>
            <person name="Bourhy P."/>
            <person name="Veyrier F.J."/>
            <person name="Picardeau M."/>
        </authorList>
    </citation>
    <scope>NUCLEOTIDE SEQUENCE [LARGE SCALE GENOMIC DNA]</scope>
    <source>
        <strain evidence="1">201702454</strain>
    </source>
</reference>
<evidence type="ECO:0000313" key="1">
    <source>
        <dbReference type="EMBL" id="TGL53162.1"/>
    </source>
</evidence>
<sequence length="302" mass="35471">MVFLLLLGEGLVRIFFPFPEEDIRYKQIHCLQNLVEIRLCRDVRESFTRTDGNVWDIQTNSYGERITSSQKQKSNPAKVWLIGDSMSMGYGLPTNETIAFVLETKYQIETRVLAVDAIGTNGILSLYLDALRLTSKENLPTHIYWIWNPSDFIDDEREKKGFRKLIYPIHFYLSRNSLFYHHLIRSPKTNVYENVEPFLYPRTHITYSNLKTFMEKTKENKEQWRILFSWGMALSGVPDTKDPNYESAKDFFEREGRKTIDLRNITEIQFAQNKKIYIPKDGHPDRDLAAIFADAIASDYRK</sequence>
<name>A0A4R9JRZ4_9LEPT</name>
<evidence type="ECO:0000313" key="2">
    <source>
        <dbReference type="Proteomes" id="UP000297609"/>
    </source>
</evidence>
<accession>A0A4R9JRZ4</accession>
<proteinExistence type="predicted"/>
<dbReference type="Proteomes" id="UP000297609">
    <property type="component" value="Unassembled WGS sequence"/>
</dbReference>
<dbReference type="EMBL" id="RQGG01000028">
    <property type="protein sequence ID" value="TGL53162.1"/>
    <property type="molecule type" value="Genomic_DNA"/>
</dbReference>
<evidence type="ECO:0008006" key="3">
    <source>
        <dbReference type="Google" id="ProtNLM"/>
    </source>
</evidence>